<keyword evidence="3" id="KW-1185">Reference proteome</keyword>
<dbReference type="Proteomes" id="UP000662572">
    <property type="component" value="Unassembled WGS sequence"/>
</dbReference>
<dbReference type="PANTHER" id="PTHR12461:SF105">
    <property type="entry name" value="HYPOXIA-INDUCIBLE FACTOR 1-ALPHA INHIBITOR"/>
    <property type="match status" value="1"/>
</dbReference>
<dbReference type="RefSeq" id="WP_189485433.1">
    <property type="nucleotide sequence ID" value="NZ_BMZB01000001.1"/>
</dbReference>
<gene>
    <name evidence="2" type="ORF">GCM10011273_11470</name>
</gene>
<reference evidence="2" key="1">
    <citation type="journal article" date="2014" name="Int. J. Syst. Evol. Microbiol.">
        <title>Complete genome sequence of Corynebacterium casei LMG S-19264T (=DSM 44701T), isolated from a smear-ripened cheese.</title>
        <authorList>
            <consortium name="US DOE Joint Genome Institute (JGI-PGF)"/>
            <person name="Walter F."/>
            <person name="Albersmeier A."/>
            <person name="Kalinowski J."/>
            <person name="Ruckert C."/>
        </authorList>
    </citation>
    <scope>NUCLEOTIDE SEQUENCE</scope>
    <source>
        <strain evidence="2">KCTC 32296</strain>
    </source>
</reference>
<sequence length="329" mass="36987">MPDLKDYRDVTPDRFSQIRREATPAVLKAQVAHWPAVHMAQHSDEAVIDYINGHDTGEPAGVYVAPPQAHGRLFYGMDTQSYNFSHGPAPIPQILAEILKARDNPHPQGISLQSAIISKHMPGFGVENRLDILPDVEPRIWIGNGVVTRAHNDLNYNVACVVAGQRRFHLFPPEQVVNLYPGPFDRTIGGVPVSMVDIENPDLERHPRFAEAKAQMITVELEPGDALYIPYGWWHQVHSLSPVNVMVNYWWNEATQPAAPYEALYHAMLAIRDLPEDQRSLWKTMFDYYIFGSHGDPTAHLRPHDKGVLGDLTPGLIRRLKSAIVRALS</sequence>
<accession>A0A918UQR4</accession>
<evidence type="ECO:0000259" key="1">
    <source>
        <dbReference type="PROSITE" id="PS51184"/>
    </source>
</evidence>
<dbReference type="InterPro" id="IPR014710">
    <property type="entry name" value="RmlC-like_jellyroll"/>
</dbReference>
<dbReference type="SUPFAM" id="SSF51197">
    <property type="entry name" value="Clavaminate synthase-like"/>
    <property type="match status" value="1"/>
</dbReference>
<dbReference type="SMART" id="SM00558">
    <property type="entry name" value="JmjC"/>
    <property type="match status" value="1"/>
</dbReference>
<proteinExistence type="predicted"/>
<reference evidence="2" key="2">
    <citation type="submission" date="2020-09" db="EMBL/GenBank/DDBJ databases">
        <authorList>
            <person name="Sun Q."/>
            <person name="Kim S."/>
        </authorList>
    </citation>
    <scope>NUCLEOTIDE SEQUENCE</scope>
    <source>
        <strain evidence="2">KCTC 32296</strain>
    </source>
</reference>
<dbReference type="Gene3D" id="2.60.120.10">
    <property type="entry name" value="Jelly Rolls"/>
    <property type="match status" value="1"/>
</dbReference>
<evidence type="ECO:0000313" key="2">
    <source>
        <dbReference type="EMBL" id="GGZ27486.1"/>
    </source>
</evidence>
<comment type="caution">
    <text evidence="2">The sequence shown here is derived from an EMBL/GenBank/DDBJ whole genome shotgun (WGS) entry which is preliminary data.</text>
</comment>
<organism evidence="2 3">
    <name type="scientific">Asticcacaulis endophyticus</name>
    <dbReference type="NCBI Taxonomy" id="1395890"/>
    <lineage>
        <taxon>Bacteria</taxon>
        <taxon>Pseudomonadati</taxon>
        <taxon>Pseudomonadota</taxon>
        <taxon>Alphaproteobacteria</taxon>
        <taxon>Caulobacterales</taxon>
        <taxon>Caulobacteraceae</taxon>
        <taxon>Asticcacaulis</taxon>
    </lineage>
</organism>
<dbReference type="InterPro" id="IPR003347">
    <property type="entry name" value="JmjC_dom"/>
</dbReference>
<dbReference type="Pfam" id="PF13621">
    <property type="entry name" value="Cupin_8"/>
    <property type="match status" value="1"/>
</dbReference>
<dbReference type="PANTHER" id="PTHR12461">
    <property type="entry name" value="HYPOXIA-INDUCIBLE FACTOR 1 ALPHA INHIBITOR-RELATED"/>
    <property type="match status" value="1"/>
</dbReference>
<dbReference type="PROSITE" id="PS51184">
    <property type="entry name" value="JMJC"/>
    <property type="match status" value="1"/>
</dbReference>
<protein>
    <submittedName>
        <fullName evidence="2">Cupin</fullName>
    </submittedName>
</protein>
<dbReference type="InterPro" id="IPR041667">
    <property type="entry name" value="Cupin_8"/>
</dbReference>
<name>A0A918UQR4_9CAUL</name>
<feature type="domain" description="JmjC" evidence="1">
    <location>
        <begin position="102"/>
        <end position="268"/>
    </location>
</feature>
<dbReference type="AlphaFoldDB" id="A0A918UQR4"/>
<dbReference type="EMBL" id="BMZB01000001">
    <property type="protein sequence ID" value="GGZ27486.1"/>
    <property type="molecule type" value="Genomic_DNA"/>
</dbReference>
<evidence type="ECO:0000313" key="3">
    <source>
        <dbReference type="Proteomes" id="UP000662572"/>
    </source>
</evidence>